<protein>
    <recommendedName>
        <fullName evidence="2">Formin GTPase-binding domain-containing protein</fullName>
    </recommendedName>
</protein>
<evidence type="ECO:0000313" key="4">
    <source>
        <dbReference type="Proteomes" id="UP001498398"/>
    </source>
</evidence>
<organism evidence="3 4">
    <name type="scientific">Marasmiellus scandens</name>
    <dbReference type="NCBI Taxonomy" id="2682957"/>
    <lineage>
        <taxon>Eukaryota</taxon>
        <taxon>Fungi</taxon>
        <taxon>Dikarya</taxon>
        <taxon>Basidiomycota</taxon>
        <taxon>Agaricomycotina</taxon>
        <taxon>Agaricomycetes</taxon>
        <taxon>Agaricomycetidae</taxon>
        <taxon>Agaricales</taxon>
        <taxon>Marasmiineae</taxon>
        <taxon>Omphalotaceae</taxon>
        <taxon>Marasmiellus</taxon>
    </lineage>
</organism>
<dbReference type="InterPro" id="IPR016024">
    <property type="entry name" value="ARM-type_fold"/>
</dbReference>
<dbReference type="InterPro" id="IPR051661">
    <property type="entry name" value="Actin_filament_regulator"/>
</dbReference>
<feature type="region of interest" description="Disordered" evidence="1">
    <location>
        <begin position="1"/>
        <end position="35"/>
    </location>
</feature>
<dbReference type="InterPro" id="IPR010473">
    <property type="entry name" value="GTPase-bd"/>
</dbReference>
<dbReference type="Proteomes" id="UP001498398">
    <property type="component" value="Unassembled WGS sequence"/>
</dbReference>
<feature type="domain" description="Formin GTPase-binding" evidence="2">
    <location>
        <begin position="26"/>
        <end position="311"/>
    </location>
</feature>
<evidence type="ECO:0000313" key="3">
    <source>
        <dbReference type="EMBL" id="KAK7463428.1"/>
    </source>
</evidence>
<evidence type="ECO:0000259" key="2">
    <source>
        <dbReference type="SMART" id="SM01140"/>
    </source>
</evidence>
<proteinExistence type="predicted"/>
<dbReference type="Pfam" id="PF06371">
    <property type="entry name" value="Drf_GBD"/>
    <property type="match status" value="1"/>
</dbReference>
<accession>A0ABR1JKU0</accession>
<dbReference type="SUPFAM" id="SSF48371">
    <property type="entry name" value="ARM repeat"/>
    <property type="match status" value="1"/>
</dbReference>
<feature type="region of interest" description="Disordered" evidence="1">
    <location>
        <begin position="74"/>
        <end position="142"/>
    </location>
</feature>
<gene>
    <name evidence="3" type="ORF">VKT23_006780</name>
</gene>
<feature type="compositionally biased region" description="Polar residues" evidence="1">
    <location>
        <begin position="570"/>
        <end position="583"/>
    </location>
</feature>
<comment type="caution">
    <text evidence="3">The sequence shown here is derived from an EMBL/GenBank/DDBJ whole genome shotgun (WGS) entry which is preliminary data.</text>
</comment>
<dbReference type="PANTHER" id="PTHR47102">
    <property type="entry name" value="PROTEIN BNI1"/>
    <property type="match status" value="1"/>
</dbReference>
<dbReference type="SMART" id="SM01140">
    <property type="entry name" value="Drf_GBD"/>
    <property type="match status" value="1"/>
</dbReference>
<feature type="compositionally biased region" description="Polar residues" evidence="1">
    <location>
        <begin position="546"/>
        <end position="557"/>
    </location>
</feature>
<dbReference type="InterPro" id="IPR011989">
    <property type="entry name" value="ARM-like"/>
</dbReference>
<dbReference type="PANTHER" id="PTHR47102:SF2">
    <property type="entry name" value="PROTEIN BNI1"/>
    <property type="match status" value="1"/>
</dbReference>
<keyword evidence="4" id="KW-1185">Reference proteome</keyword>
<feature type="compositionally biased region" description="Polar residues" evidence="1">
    <location>
        <begin position="74"/>
        <end position="90"/>
    </location>
</feature>
<feature type="region of interest" description="Disordered" evidence="1">
    <location>
        <begin position="543"/>
        <end position="597"/>
    </location>
</feature>
<reference evidence="3 4" key="1">
    <citation type="submission" date="2024-01" db="EMBL/GenBank/DDBJ databases">
        <title>A draft genome for the cacao thread blight pathogen Marasmiellus scandens.</title>
        <authorList>
            <person name="Baruah I.K."/>
            <person name="Leung J."/>
            <person name="Bukari Y."/>
            <person name="Amoako-Attah I."/>
            <person name="Meinhardt L.W."/>
            <person name="Bailey B.A."/>
            <person name="Cohen S.P."/>
        </authorList>
    </citation>
    <scope>NUCLEOTIDE SEQUENCE [LARGE SCALE GENOMIC DNA]</scope>
    <source>
        <strain evidence="3 4">GH-19</strain>
    </source>
</reference>
<sequence length="597" mass="65485">MVTPLVENGKENKPDTKKPGLVSKGFKKKPNDDTSHAFNQLLDDLQIPPTLRPKLAGMDNSVKAAMLKSSQGMTLNLKNQNNSPPSTPRKTTLRRRSIESLDSPHAALRSDLDLVPPRPPFAVQEQQGSPSRKSSHSRGISLGSGFMSRSQVNLNASSSVLDLTAIGGGKPGKDKAVSRSFSPRNFISILQGTSSVDLDIESIKKLRLLLRNESASWTQDFLSQGGYSALLTRLNEILEIEWREEQHDDQVLHELLRCFKALSTSSIGCYALRSSSPAPFTQLVSLLYSDKKPGDVATRQLIVELITMLFELYPASSLPSTGNTRIRSEVWDSPSSPTSSNIITLPPPHKSLFSFLRALLLTPAPPSAEAELHSAPVSPHEFIESLHKPRVYKTYLQELSDICRDYFWVFCHPNNTIWILKEVDEGRVEKPRAPGGMTGGVEFEAMNYFTTHLRFMNALAKSALSLSLPRTDPLSAYQFHADLFLSGFERLLLISRKASTTYYPTLHLELSRYVALAGEAGYEMPWTVSRLMGLPPAGMCKVKPSAANTSGTGSRAGTPSGARAPGSPSRRGTSSNNVNSYKVPQTPPRGPSRMGVN</sequence>
<feature type="compositionally biased region" description="Basic and acidic residues" evidence="1">
    <location>
        <begin position="8"/>
        <end position="18"/>
    </location>
</feature>
<name>A0ABR1JKU0_9AGAR</name>
<evidence type="ECO:0000256" key="1">
    <source>
        <dbReference type="SAM" id="MobiDB-lite"/>
    </source>
</evidence>
<dbReference type="EMBL" id="JBANRG010000009">
    <property type="protein sequence ID" value="KAK7463428.1"/>
    <property type="molecule type" value="Genomic_DNA"/>
</dbReference>
<dbReference type="Gene3D" id="1.25.10.10">
    <property type="entry name" value="Leucine-rich Repeat Variant"/>
    <property type="match status" value="1"/>
</dbReference>